<dbReference type="InterPro" id="IPR000718">
    <property type="entry name" value="Peptidase_M13"/>
</dbReference>
<evidence type="ECO:0000256" key="4">
    <source>
        <dbReference type="ARBA" id="ARBA00022723"/>
    </source>
</evidence>
<dbReference type="Pfam" id="PF01431">
    <property type="entry name" value="Peptidase_M13"/>
    <property type="match status" value="1"/>
</dbReference>
<feature type="domain" description="Peptidase M13 N-terminal" evidence="11">
    <location>
        <begin position="199"/>
        <end position="590"/>
    </location>
</feature>
<feature type="transmembrane region" description="Helical" evidence="9">
    <location>
        <begin position="136"/>
        <end position="163"/>
    </location>
</feature>
<accession>A0ABR0AX53</accession>
<feature type="region of interest" description="Disordered" evidence="8">
    <location>
        <begin position="69"/>
        <end position="93"/>
    </location>
</feature>
<evidence type="ECO:0000256" key="8">
    <source>
        <dbReference type="SAM" id="MobiDB-lite"/>
    </source>
</evidence>
<feature type="domain" description="Peptidase M13 C-terminal" evidence="10">
    <location>
        <begin position="648"/>
        <end position="853"/>
    </location>
</feature>
<comment type="caution">
    <text evidence="12">The sequence shown here is derived from an EMBL/GenBank/DDBJ whole genome shotgun (WGS) entry which is preliminary data.</text>
</comment>
<evidence type="ECO:0000256" key="3">
    <source>
        <dbReference type="ARBA" id="ARBA00022670"/>
    </source>
</evidence>
<dbReference type="PANTHER" id="PTHR11733:SF241">
    <property type="entry name" value="GH26575P-RELATED"/>
    <property type="match status" value="1"/>
</dbReference>
<evidence type="ECO:0000256" key="1">
    <source>
        <dbReference type="ARBA" id="ARBA00001947"/>
    </source>
</evidence>
<organism evidence="12 13">
    <name type="scientific">Daphnia magna</name>
    <dbReference type="NCBI Taxonomy" id="35525"/>
    <lineage>
        <taxon>Eukaryota</taxon>
        <taxon>Metazoa</taxon>
        <taxon>Ecdysozoa</taxon>
        <taxon>Arthropoda</taxon>
        <taxon>Crustacea</taxon>
        <taxon>Branchiopoda</taxon>
        <taxon>Diplostraca</taxon>
        <taxon>Cladocera</taxon>
        <taxon>Anomopoda</taxon>
        <taxon>Daphniidae</taxon>
        <taxon>Daphnia</taxon>
    </lineage>
</organism>
<evidence type="ECO:0000313" key="12">
    <source>
        <dbReference type="EMBL" id="KAK4029720.1"/>
    </source>
</evidence>
<sequence length="854" mass="96932">MAAPLLVPAAQSIPAPPPLIVVSMDSVDDVPATIVADGGCAASNSSSNNHHVARRWWDGWLRTDPPEAISDVMQQNGPKNHSKKRSKKKSSEVRVVNHQNNYVAVTLSENDPAHPAATADPCPSPTPSSQQPRRRICWWFLFLLLLLTVACLAFVAVSLVSLLRNGQGPLTTDATVCFTEECVRTAASLLLAMNQSADPCQDFFQFACGTWNKKHLIPEDRSSISTFEVLSDQLQIILKDLLQEKTIPEDNETTNKTKLFYNSCMNTSHIRSTGDTVLRETLQSLGGWPVLDVEWSMGQGADVRSVENLLGRLRGELNQGVMIEQWVGPDDKNSSVNIIQIDQMHLGLPARDYYLKPSSALHVKAYHRYMTEVAVLLGADKLYASDEMKKVLHFETLLAHISIPEADRHDTGAIYDQMTLVELEVRVPEIRWREYFNAFLPNLIVEDSEPIVSYAMSYFEELGKLLMRTERRIVQNYALWRLIMELVPHLSEDYLEKRAEFRRVLTGVLSERNRWNQCIDYTNKKLGMAVGAMFIRDNFNQESKEVALEMIHTLREAFIDTLDEIEWMDEETRQVAKEKALAMNERIGYPEMLTQPDLLAEEYASLNFTDGHFQNILNIKRYEAEYNLNKLRQPVFKDKWSTEPAVVNAFYNPNTNDIVFPAGILQPLFYSSQFPKSLNYGGIGVVIGHEITHGFDDKGRQFDKDGNLKQWWNNATVQAFRQRTQCIIDQYSNYILDDVGLYIDGRMTQGENIADNGGLKQAYRAYRKWVGRHGEEPLLPGLNLSHDQLFFLNYAQIWCGTMRPEDAISKIRSSVHSPGPIRVLGPLSNSPEFARAYQCPLGSPMNPYQKCSVW</sequence>
<dbReference type="InterPro" id="IPR024079">
    <property type="entry name" value="MetalloPept_cat_dom_sf"/>
</dbReference>
<evidence type="ECO:0000259" key="10">
    <source>
        <dbReference type="Pfam" id="PF01431"/>
    </source>
</evidence>
<keyword evidence="9" id="KW-1133">Transmembrane helix</keyword>
<dbReference type="Gene3D" id="3.40.390.10">
    <property type="entry name" value="Collagenase (Catalytic Domain)"/>
    <property type="match status" value="1"/>
</dbReference>
<dbReference type="SUPFAM" id="SSF55486">
    <property type="entry name" value="Metalloproteases ('zincins'), catalytic domain"/>
    <property type="match status" value="1"/>
</dbReference>
<evidence type="ECO:0000313" key="13">
    <source>
        <dbReference type="Proteomes" id="UP001234178"/>
    </source>
</evidence>
<dbReference type="InterPro" id="IPR042089">
    <property type="entry name" value="Peptidase_M13_dom_2"/>
</dbReference>
<keyword evidence="9" id="KW-0472">Membrane</keyword>
<dbReference type="PRINTS" id="PR00786">
    <property type="entry name" value="NEPRILYSIN"/>
</dbReference>
<reference evidence="12 13" key="1">
    <citation type="journal article" date="2023" name="Nucleic Acids Res.">
        <title>The hologenome of Daphnia magna reveals possible DNA methylation and microbiome-mediated evolution of the host genome.</title>
        <authorList>
            <person name="Chaturvedi A."/>
            <person name="Li X."/>
            <person name="Dhandapani V."/>
            <person name="Marshall H."/>
            <person name="Kissane S."/>
            <person name="Cuenca-Cambronero M."/>
            <person name="Asole G."/>
            <person name="Calvet F."/>
            <person name="Ruiz-Romero M."/>
            <person name="Marangio P."/>
            <person name="Guigo R."/>
            <person name="Rago D."/>
            <person name="Mirbahai L."/>
            <person name="Eastwood N."/>
            <person name="Colbourne J.K."/>
            <person name="Zhou J."/>
            <person name="Mallon E."/>
            <person name="Orsini L."/>
        </authorList>
    </citation>
    <scope>NUCLEOTIDE SEQUENCE [LARGE SCALE GENOMIC DNA]</scope>
    <source>
        <strain evidence="12">LRV0_1</strain>
    </source>
</reference>
<keyword evidence="5" id="KW-0378">Hydrolase</keyword>
<name>A0ABR0AX53_9CRUS</name>
<dbReference type="InterPro" id="IPR008753">
    <property type="entry name" value="Peptidase_M13_N"/>
</dbReference>
<keyword evidence="9" id="KW-0812">Transmembrane</keyword>
<evidence type="ECO:0000256" key="2">
    <source>
        <dbReference type="ARBA" id="ARBA00007357"/>
    </source>
</evidence>
<evidence type="ECO:0000256" key="6">
    <source>
        <dbReference type="ARBA" id="ARBA00022833"/>
    </source>
</evidence>
<dbReference type="PROSITE" id="PS51885">
    <property type="entry name" value="NEPRILYSIN"/>
    <property type="match status" value="1"/>
</dbReference>
<dbReference type="Gene3D" id="1.10.1380.10">
    <property type="entry name" value="Neutral endopeptidase , domain2"/>
    <property type="match status" value="1"/>
</dbReference>
<dbReference type="CDD" id="cd08662">
    <property type="entry name" value="M13"/>
    <property type="match status" value="1"/>
</dbReference>
<evidence type="ECO:0000256" key="9">
    <source>
        <dbReference type="SAM" id="Phobius"/>
    </source>
</evidence>
<evidence type="ECO:0000256" key="7">
    <source>
        <dbReference type="ARBA" id="ARBA00023049"/>
    </source>
</evidence>
<keyword evidence="6" id="KW-0862">Zinc</keyword>
<dbReference type="Proteomes" id="UP001234178">
    <property type="component" value="Unassembled WGS sequence"/>
</dbReference>
<proteinExistence type="inferred from homology"/>
<dbReference type="EMBL" id="JAOYFB010000039">
    <property type="protein sequence ID" value="KAK4029720.1"/>
    <property type="molecule type" value="Genomic_DNA"/>
</dbReference>
<protein>
    <submittedName>
        <fullName evidence="12">Uncharacterized protein</fullName>
    </submittedName>
</protein>
<dbReference type="InterPro" id="IPR018497">
    <property type="entry name" value="Peptidase_M13_C"/>
</dbReference>
<dbReference type="Pfam" id="PF05649">
    <property type="entry name" value="Peptidase_M13_N"/>
    <property type="match status" value="1"/>
</dbReference>
<gene>
    <name evidence="12" type="ORF">OUZ56_022687</name>
</gene>
<evidence type="ECO:0000256" key="5">
    <source>
        <dbReference type="ARBA" id="ARBA00022801"/>
    </source>
</evidence>
<keyword evidence="4" id="KW-0479">Metal-binding</keyword>
<keyword evidence="7" id="KW-0482">Metalloprotease</keyword>
<dbReference type="PANTHER" id="PTHR11733">
    <property type="entry name" value="ZINC METALLOPROTEASE FAMILY M13 NEPRILYSIN-RELATED"/>
    <property type="match status" value="1"/>
</dbReference>
<comment type="cofactor">
    <cofactor evidence="1">
        <name>Zn(2+)</name>
        <dbReference type="ChEBI" id="CHEBI:29105"/>
    </cofactor>
</comment>
<keyword evidence="13" id="KW-1185">Reference proteome</keyword>
<keyword evidence="3" id="KW-0645">Protease</keyword>
<evidence type="ECO:0000259" key="11">
    <source>
        <dbReference type="Pfam" id="PF05649"/>
    </source>
</evidence>
<comment type="similarity">
    <text evidence="2">Belongs to the peptidase M13 family.</text>
</comment>